<evidence type="ECO:0000313" key="1">
    <source>
        <dbReference type="EMBL" id="CAB1414794.1"/>
    </source>
</evidence>
<reference evidence="1" key="1">
    <citation type="submission" date="2020-03" db="EMBL/GenBank/DDBJ databases">
        <authorList>
            <person name="Weist P."/>
        </authorList>
    </citation>
    <scope>NUCLEOTIDE SEQUENCE</scope>
</reference>
<dbReference type="Proteomes" id="UP001153269">
    <property type="component" value="Unassembled WGS sequence"/>
</dbReference>
<evidence type="ECO:0000313" key="2">
    <source>
        <dbReference type="Proteomes" id="UP001153269"/>
    </source>
</evidence>
<organism evidence="1 2">
    <name type="scientific">Pleuronectes platessa</name>
    <name type="common">European plaice</name>
    <dbReference type="NCBI Taxonomy" id="8262"/>
    <lineage>
        <taxon>Eukaryota</taxon>
        <taxon>Metazoa</taxon>
        <taxon>Chordata</taxon>
        <taxon>Craniata</taxon>
        <taxon>Vertebrata</taxon>
        <taxon>Euteleostomi</taxon>
        <taxon>Actinopterygii</taxon>
        <taxon>Neopterygii</taxon>
        <taxon>Teleostei</taxon>
        <taxon>Neoteleostei</taxon>
        <taxon>Acanthomorphata</taxon>
        <taxon>Carangaria</taxon>
        <taxon>Pleuronectiformes</taxon>
        <taxon>Pleuronectoidei</taxon>
        <taxon>Pleuronectidae</taxon>
        <taxon>Pleuronectes</taxon>
    </lineage>
</organism>
<dbReference type="EMBL" id="CADEAL010000124">
    <property type="protein sequence ID" value="CAB1414794.1"/>
    <property type="molecule type" value="Genomic_DNA"/>
</dbReference>
<accession>A0A9N7TMP3</accession>
<sequence length="195" mass="21983">MNDSDSERPWRDGGTDSVLPLSPCDRLSWRFKDQSLKCRVHWFKMKSQKGAHPKPIQAQGRAEPSLLPGVLEVALEDSGKPQTGQWFHLCFTDSTPACVTLAQTYQTHQTTCGTDIGHLSVIRTQLSSDWLTDCYGDDTASLFATEEMMFRGTSSNEPVVNWNIPKVCYLSGCLCLYWKGPMLRLLFCFPTQQIL</sequence>
<protein>
    <submittedName>
        <fullName evidence="1">Uncharacterized protein</fullName>
    </submittedName>
</protein>
<proteinExistence type="predicted"/>
<gene>
    <name evidence="1" type="ORF">PLEPLA_LOCUS2506</name>
</gene>
<dbReference type="AlphaFoldDB" id="A0A9N7TMP3"/>
<comment type="caution">
    <text evidence="1">The sequence shown here is derived from an EMBL/GenBank/DDBJ whole genome shotgun (WGS) entry which is preliminary data.</text>
</comment>
<keyword evidence="2" id="KW-1185">Reference proteome</keyword>
<name>A0A9N7TMP3_PLEPL</name>